<organism evidence="2 3">
    <name type="scientific">Reticulomyxa filosa</name>
    <dbReference type="NCBI Taxonomy" id="46433"/>
    <lineage>
        <taxon>Eukaryota</taxon>
        <taxon>Sar</taxon>
        <taxon>Rhizaria</taxon>
        <taxon>Retaria</taxon>
        <taxon>Foraminifera</taxon>
        <taxon>Monothalamids</taxon>
        <taxon>Reticulomyxidae</taxon>
        <taxon>Reticulomyxa</taxon>
    </lineage>
</organism>
<dbReference type="GO" id="GO:0000796">
    <property type="term" value="C:condensin complex"/>
    <property type="evidence" value="ECO:0007669"/>
    <property type="project" value="InterPro"/>
</dbReference>
<comment type="caution">
    <text evidence="2">The sequence shown here is derived from an EMBL/GenBank/DDBJ whole genome shotgun (WGS) entry which is preliminary data.</text>
</comment>
<evidence type="ECO:0000313" key="3">
    <source>
        <dbReference type="Proteomes" id="UP000023152"/>
    </source>
</evidence>
<evidence type="ECO:0008006" key="4">
    <source>
        <dbReference type="Google" id="ProtNLM"/>
    </source>
</evidence>
<reference evidence="2 3" key="1">
    <citation type="journal article" date="2013" name="Curr. Biol.">
        <title>The Genome of the Foraminiferan Reticulomyxa filosa.</title>
        <authorList>
            <person name="Glockner G."/>
            <person name="Hulsmann N."/>
            <person name="Schleicher M."/>
            <person name="Noegel A.A."/>
            <person name="Eichinger L."/>
            <person name="Gallinger C."/>
            <person name="Pawlowski J."/>
            <person name="Sierra R."/>
            <person name="Euteneuer U."/>
            <person name="Pillet L."/>
            <person name="Moustafa A."/>
            <person name="Platzer M."/>
            <person name="Groth M."/>
            <person name="Szafranski K."/>
            <person name="Schliwa M."/>
        </authorList>
    </citation>
    <scope>NUCLEOTIDE SEQUENCE [LARGE SCALE GENOMIC DNA]</scope>
</reference>
<sequence>KKKKKKKKKKKAQQNKETLTVMKSGLFCGLYRECRKEALLTIHLGNRTLKSILRRLRDDSEDVRQTAFTKMSSVAMKSISITTRVDVLKSGLTDRCQSVRDTCSRLLERWLSTEPINNDIIAFLKHLDVEEYEEQSELILRHIIDQQLPLTVDSPPYVDISRIDAEHALYWRVLCQCLAKKKEMDKLENVVCDPIDFVKMFEQALTRSFVSKQLVQIIAHLNLQDEFSRGSLSNCCVELLKNVDVSDDLVPVTMKLLRQHICGRFDEDEFIRLIVETVNDIRDPLGAPSSPSGDLKRQDQILLQLERFEEEKKSVEKMLQRLHIQSGLFCFKF</sequence>
<protein>
    <recommendedName>
        <fullName evidence="4">Condensin complex subunit 3</fullName>
    </recommendedName>
</protein>
<name>X6MTZ3_RETFI</name>
<dbReference type="SUPFAM" id="SSF48371">
    <property type="entry name" value="ARM repeat"/>
    <property type="match status" value="1"/>
</dbReference>
<dbReference type="PANTHER" id="PTHR14418:SF5">
    <property type="entry name" value="CONDENSIN COMPLEX SUBUNIT 3"/>
    <property type="match status" value="1"/>
</dbReference>
<dbReference type="AlphaFoldDB" id="X6MTZ3"/>
<accession>X6MTZ3</accession>
<dbReference type="GO" id="GO:0000793">
    <property type="term" value="C:condensed chromosome"/>
    <property type="evidence" value="ECO:0007669"/>
    <property type="project" value="TreeGrafter"/>
</dbReference>
<dbReference type="GO" id="GO:0007076">
    <property type="term" value="P:mitotic chromosome condensation"/>
    <property type="evidence" value="ECO:0007669"/>
    <property type="project" value="InterPro"/>
</dbReference>
<dbReference type="InterPro" id="IPR016024">
    <property type="entry name" value="ARM-type_fold"/>
</dbReference>
<dbReference type="EMBL" id="ASPP01016629">
    <property type="protein sequence ID" value="ETO17433.1"/>
    <property type="molecule type" value="Genomic_DNA"/>
</dbReference>
<dbReference type="InterPro" id="IPR027165">
    <property type="entry name" value="CND3"/>
</dbReference>
<keyword evidence="3" id="KW-1185">Reference proteome</keyword>
<evidence type="ECO:0000313" key="2">
    <source>
        <dbReference type="EMBL" id="ETO17433.1"/>
    </source>
</evidence>
<proteinExistence type="predicted"/>
<keyword evidence="1" id="KW-0175">Coiled coil</keyword>
<feature type="coiled-coil region" evidence="1">
    <location>
        <begin position="298"/>
        <end position="325"/>
    </location>
</feature>
<feature type="non-terminal residue" evidence="2">
    <location>
        <position position="1"/>
    </location>
</feature>
<dbReference type="OrthoDB" id="27187at2759"/>
<dbReference type="PANTHER" id="PTHR14418">
    <property type="entry name" value="CONDENSIN COMPLEX SUBUNIT 3-RELATED"/>
    <property type="match status" value="1"/>
</dbReference>
<gene>
    <name evidence="2" type="ORF">RFI_19889</name>
</gene>
<dbReference type="Proteomes" id="UP000023152">
    <property type="component" value="Unassembled WGS sequence"/>
</dbReference>
<evidence type="ECO:0000256" key="1">
    <source>
        <dbReference type="SAM" id="Coils"/>
    </source>
</evidence>